<evidence type="ECO:0000256" key="1">
    <source>
        <dbReference type="SAM" id="MobiDB-lite"/>
    </source>
</evidence>
<organism evidence="2 3">
    <name type="scientific">Amphibalanus amphitrite</name>
    <name type="common">Striped barnacle</name>
    <name type="synonym">Balanus amphitrite</name>
    <dbReference type="NCBI Taxonomy" id="1232801"/>
    <lineage>
        <taxon>Eukaryota</taxon>
        <taxon>Metazoa</taxon>
        <taxon>Ecdysozoa</taxon>
        <taxon>Arthropoda</taxon>
        <taxon>Crustacea</taxon>
        <taxon>Multicrustacea</taxon>
        <taxon>Cirripedia</taxon>
        <taxon>Thoracica</taxon>
        <taxon>Thoracicalcarea</taxon>
        <taxon>Balanomorpha</taxon>
        <taxon>Balanoidea</taxon>
        <taxon>Balanidae</taxon>
        <taxon>Amphibalaninae</taxon>
        <taxon>Amphibalanus</taxon>
    </lineage>
</organism>
<evidence type="ECO:0000313" key="2">
    <source>
        <dbReference type="EMBL" id="KAF0308948.1"/>
    </source>
</evidence>
<name>A0A6A4X232_AMPAM</name>
<dbReference type="Proteomes" id="UP000440578">
    <property type="component" value="Unassembled WGS sequence"/>
</dbReference>
<feature type="region of interest" description="Disordered" evidence="1">
    <location>
        <begin position="290"/>
        <end position="314"/>
    </location>
</feature>
<dbReference type="Pfam" id="PF03564">
    <property type="entry name" value="DUF1759"/>
    <property type="match status" value="1"/>
</dbReference>
<dbReference type="AlphaFoldDB" id="A0A6A4X232"/>
<dbReference type="EMBL" id="VIIS01000449">
    <property type="protein sequence ID" value="KAF0308948.1"/>
    <property type="molecule type" value="Genomic_DNA"/>
</dbReference>
<proteinExistence type="predicted"/>
<gene>
    <name evidence="2" type="ORF">FJT64_019875</name>
</gene>
<dbReference type="PANTHER" id="PTHR22954:SF3">
    <property type="entry name" value="PROTEIN CBG08539"/>
    <property type="match status" value="1"/>
</dbReference>
<dbReference type="Gene3D" id="3.40.50.1110">
    <property type="entry name" value="SGNH hydrolase"/>
    <property type="match status" value="1"/>
</dbReference>
<keyword evidence="3" id="KW-1185">Reference proteome</keyword>
<dbReference type="InterPro" id="IPR036514">
    <property type="entry name" value="SGNH_hydro_sf"/>
</dbReference>
<feature type="compositionally biased region" description="Low complexity" evidence="1">
    <location>
        <begin position="290"/>
        <end position="310"/>
    </location>
</feature>
<reference evidence="2 3" key="1">
    <citation type="submission" date="2019-07" db="EMBL/GenBank/DDBJ databases">
        <title>Draft genome assembly of a fouling barnacle, Amphibalanus amphitrite (Darwin, 1854): The first reference genome for Thecostraca.</title>
        <authorList>
            <person name="Kim W."/>
        </authorList>
    </citation>
    <scope>NUCLEOTIDE SEQUENCE [LARGE SCALE GENOMIC DNA]</scope>
    <source>
        <strain evidence="2">SNU_AA5</strain>
        <tissue evidence="2">Soma without cirri and trophi</tissue>
    </source>
</reference>
<dbReference type="InterPro" id="IPR005312">
    <property type="entry name" value="DUF1759"/>
</dbReference>
<dbReference type="PANTHER" id="PTHR22954">
    <property type="entry name" value="RETROVIRAL PROTEASE-RELATED"/>
    <property type="match status" value="1"/>
</dbReference>
<dbReference type="SUPFAM" id="SSF52266">
    <property type="entry name" value="SGNH hydrolase"/>
    <property type="match status" value="1"/>
</dbReference>
<protein>
    <submittedName>
        <fullName evidence="2">Uncharacterized protein</fullName>
    </submittedName>
</protein>
<dbReference type="CDD" id="cd00229">
    <property type="entry name" value="SGNH_hydrolase"/>
    <property type="match status" value="1"/>
</dbReference>
<comment type="caution">
    <text evidence="2">The sequence shown here is derived from an EMBL/GenBank/DDBJ whole genome shotgun (WGS) entry which is preliminary data.</text>
</comment>
<accession>A0A6A4X232</accession>
<sequence length="705" mass="78350">MEDQVKLRTKLRTKATKLVNDTKAYRAKDHKDIDIDYLAYKVHQLNVLRDDLKAVQTLLDKDGNPDETQHTDMIEEEVFMASRLLARLEGGAAGAIRDSTREVDPTSNTDLRSSLVVKIPTFSGDLMKWRSFWELFGVSIHSNSRYSNIEKFVVLKSHLSGSAQKAIDGIPVSGDGYLAAIDILKRRFQRDDIERETLMKRLLDAPAVHNGNDLSAMRSLVDHLSAHTRALATLGVNPESSSSLLLPVMKEKLPESWRLEWARQEQFSYEHLLLFLEKELALRETVRVAKPPSTPAATSSSPSTASALATQRQIPEKQAKSWTCEACVSDRLADDFRGGPVDILIGIDKLYDIVLLNQVEIGPGLRAIDTIFGFVIHGRDDFGNDQQRHHIFHSRRNADLFNMLSQETEEAESWFRQFDCDGAPAKPCGAALPDAAGVRHRRPAVDCDGAPAKPCGTALPDAAGVRHRRPAVDCDEVPAKPCRAALPSAAGVRHRRPAVHLLLGDSVARDSRMDSRLPGDWLINRARGGATWASILQHLDEDLLRWEQGASAFGLARGSIILWLSGNDVHSRLTGLGNIDDNKLIQIGLDVRATVLRAASRGPQGVLVLGPLPRFDGQVLGTAWEKTASYHMERSSKKMIDSLKTVTACPLYFVPLGRALTRKLFNRHSVRDECREWYLPDGVHLNEAGYQKLTDLIPIWLRTCG</sequence>
<dbReference type="OrthoDB" id="6381431at2759"/>
<evidence type="ECO:0000313" key="3">
    <source>
        <dbReference type="Proteomes" id="UP000440578"/>
    </source>
</evidence>